<dbReference type="PANTHER" id="PTHR42905:SF5">
    <property type="entry name" value="CARBOXYVINYL-CARBOXYPHOSPHONATE PHOSPHORYLMUTASE, CHLOROPLASTIC"/>
    <property type="match status" value="1"/>
</dbReference>
<dbReference type="OrthoDB" id="9771433at2"/>
<name>A0A5M6ISC4_9PROT</name>
<evidence type="ECO:0000313" key="2">
    <source>
        <dbReference type="Proteomes" id="UP000325255"/>
    </source>
</evidence>
<reference evidence="1 2" key="1">
    <citation type="submission" date="2019-09" db="EMBL/GenBank/DDBJ databases">
        <title>Genome sequence of Rhodovastum atsumiense, a diverse member of the Acetobacteraceae family of non-sulfur purple photosynthetic bacteria.</title>
        <authorList>
            <person name="Meyer T."/>
            <person name="Kyndt J."/>
        </authorList>
    </citation>
    <scope>NUCLEOTIDE SEQUENCE [LARGE SCALE GENOMIC DNA]</scope>
    <source>
        <strain evidence="1 2">DSM 21279</strain>
    </source>
</reference>
<dbReference type="RefSeq" id="WP_150041773.1">
    <property type="nucleotide sequence ID" value="NZ_OW485601.1"/>
</dbReference>
<comment type="caution">
    <text evidence="1">The sequence shown here is derived from an EMBL/GenBank/DDBJ whole genome shotgun (WGS) entry which is preliminary data.</text>
</comment>
<gene>
    <name evidence="1" type="ORF">F1189_15695</name>
</gene>
<dbReference type="InterPro" id="IPR015813">
    <property type="entry name" value="Pyrv/PenolPyrv_kinase-like_dom"/>
</dbReference>
<keyword evidence="2" id="KW-1185">Reference proteome</keyword>
<proteinExistence type="predicted"/>
<organism evidence="1 2">
    <name type="scientific">Rhodovastum atsumiense</name>
    <dbReference type="NCBI Taxonomy" id="504468"/>
    <lineage>
        <taxon>Bacteria</taxon>
        <taxon>Pseudomonadati</taxon>
        <taxon>Pseudomonadota</taxon>
        <taxon>Alphaproteobacteria</taxon>
        <taxon>Acetobacterales</taxon>
        <taxon>Acetobacteraceae</taxon>
        <taxon>Rhodovastum</taxon>
    </lineage>
</organism>
<dbReference type="Proteomes" id="UP000325255">
    <property type="component" value="Unassembled WGS sequence"/>
</dbReference>
<dbReference type="GO" id="GO:0016833">
    <property type="term" value="F:oxo-acid-lyase activity"/>
    <property type="evidence" value="ECO:0007669"/>
    <property type="project" value="UniProtKB-ARBA"/>
</dbReference>
<dbReference type="PANTHER" id="PTHR42905">
    <property type="entry name" value="PHOSPHOENOLPYRUVATE CARBOXYLASE"/>
    <property type="match status" value="1"/>
</dbReference>
<protein>
    <submittedName>
        <fullName evidence="1">Oxaloacetate decarboxylase</fullName>
    </submittedName>
</protein>
<dbReference type="Gene3D" id="3.20.20.60">
    <property type="entry name" value="Phosphoenolpyruvate-binding domains"/>
    <property type="match status" value="1"/>
</dbReference>
<dbReference type="Pfam" id="PF13714">
    <property type="entry name" value="PEP_mutase"/>
    <property type="match status" value="1"/>
</dbReference>
<dbReference type="EMBL" id="VWPK01000023">
    <property type="protein sequence ID" value="KAA5611210.1"/>
    <property type="molecule type" value="Genomic_DNA"/>
</dbReference>
<dbReference type="InterPro" id="IPR039556">
    <property type="entry name" value="ICL/PEPM"/>
</dbReference>
<dbReference type="AlphaFoldDB" id="A0A5M6ISC4"/>
<dbReference type="CDD" id="cd00377">
    <property type="entry name" value="ICL_PEPM"/>
    <property type="match status" value="1"/>
</dbReference>
<dbReference type="SUPFAM" id="SSF51621">
    <property type="entry name" value="Phosphoenolpyruvate/pyruvate domain"/>
    <property type="match status" value="1"/>
</dbReference>
<sequence>MNRSARFRSLIRAPEILQLPCCHDGLSARVLEQAGFEAIGCAGYGLSGSLLGMPDISVLSGHEMVGQYRNVCALVNIPVFVDIDTGFGDVNNVIRVVRECEKAGAAGLFIEDQTYPKRCGHMAGKSVVTVEEYLPKLKAALWARENPDFVITARSDALAVHGIEEALYRARLYAGTGADMVFVEAVHTTEEMKAVNATLAALDTPSMANMIEGGQTPLLGAAELQQLGYSVVAYPCGSVFTAVKALREWAAHLKRHGTSTEFLPHMLSFDAYFEFIGAQAIRDREKTFL</sequence>
<dbReference type="InterPro" id="IPR018523">
    <property type="entry name" value="Isocitrate_lyase_ph_CS"/>
</dbReference>
<evidence type="ECO:0000313" key="1">
    <source>
        <dbReference type="EMBL" id="KAA5611210.1"/>
    </source>
</evidence>
<accession>A0A5M6ISC4</accession>
<dbReference type="PROSITE" id="PS00161">
    <property type="entry name" value="ISOCITRATE_LYASE"/>
    <property type="match status" value="1"/>
</dbReference>
<dbReference type="InterPro" id="IPR040442">
    <property type="entry name" value="Pyrv_kinase-like_dom_sf"/>
</dbReference>